<keyword evidence="2" id="KW-0560">Oxidoreductase</keyword>
<evidence type="ECO:0000256" key="2">
    <source>
        <dbReference type="ARBA" id="ARBA00023002"/>
    </source>
</evidence>
<dbReference type="Pfam" id="PF25137">
    <property type="entry name" value="ADH_Fe_C"/>
    <property type="match status" value="1"/>
</dbReference>
<accession>A0A412PES8</accession>
<sequence length="401" mass="44303">MIHFLLRVRQAIFSPIQKTQLYMQPRMIKGEHALLDLVDVLKEKHLTHYMIVTTPGFIKRGTLQSFFEALTQNDIQYSIFHDVKPDPEISDVEKLKEMFIKDGCQALIAIGGGSAIDCSKAALACVPMKNLDVKTVLHTGRVSKQLPLLIAVPTTAGTGSEVTAGAVITDPIKKRKYALSHLFLIPKYAVLDASLLTSLPAKMTSYSGMDALTHAIEAYINCFNNRKTNEYALCAIKSIFQYLVPSFEDGLNMQYRLELLEASYNAGVAISNNYVGYVHAIAHGIGGMYHLQHGMINAIILPIVLEEYGGAVVGKLATIADVVGITGATDQDKSKQFIQKLKDLNQIFSIPTSIPEIQEEDIHYLATGAEKEGNPTYPTPVTWNVAQFEKVIRKIKQGYTI</sequence>
<dbReference type="Pfam" id="PF00465">
    <property type="entry name" value="Fe-ADH"/>
    <property type="match status" value="1"/>
</dbReference>
<proteinExistence type="inferred from homology"/>
<reference evidence="5 6" key="1">
    <citation type="submission" date="2018-08" db="EMBL/GenBank/DDBJ databases">
        <title>A genome reference for cultivated species of the human gut microbiota.</title>
        <authorList>
            <person name="Zou Y."/>
            <person name="Xue W."/>
            <person name="Luo G."/>
        </authorList>
    </citation>
    <scope>NUCLEOTIDE SEQUENCE [LARGE SCALE GENOMIC DNA]</scope>
    <source>
        <strain evidence="5 6">AF18-46</strain>
    </source>
</reference>
<feature type="domain" description="Alcohol dehydrogenase iron-type/glycerol dehydrogenase GldA" evidence="3">
    <location>
        <begin position="26"/>
        <end position="192"/>
    </location>
</feature>
<evidence type="ECO:0000256" key="1">
    <source>
        <dbReference type="ARBA" id="ARBA00007358"/>
    </source>
</evidence>
<dbReference type="InterPro" id="IPR056798">
    <property type="entry name" value="ADH_Fe_C"/>
</dbReference>
<dbReference type="PANTHER" id="PTHR11496">
    <property type="entry name" value="ALCOHOL DEHYDROGENASE"/>
    <property type="match status" value="1"/>
</dbReference>
<dbReference type="Gene3D" id="3.40.50.1970">
    <property type="match status" value="1"/>
</dbReference>
<comment type="caution">
    <text evidence="5">The sequence shown here is derived from an EMBL/GenBank/DDBJ whole genome shotgun (WGS) entry which is preliminary data.</text>
</comment>
<evidence type="ECO:0000259" key="3">
    <source>
        <dbReference type="Pfam" id="PF00465"/>
    </source>
</evidence>
<dbReference type="GO" id="GO:0004022">
    <property type="term" value="F:alcohol dehydrogenase (NAD+) activity"/>
    <property type="evidence" value="ECO:0007669"/>
    <property type="project" value="UniProtKB-ARBA"/>
</dbReference>
<dbReference type="InterPro" id="IPR039697">
    <property type="entry name" value="Alcohol_dehydrogenase_Fe"/>
</dbReference>
<dbReference type="InterPro" id="IPR001670">
    <property type="entry name" value="ADH_Fe/GldA"/>
</dbReference>
<evidence type="ECO:0000313" key="5">
    <source>
        <dbReference type="EMBL" id="RGT55960.1"/>
    </source>
</evidence>
<evidence type="ECO:0000313" key="6">
    <source>
        <dbReference type="Proteomes" id="UP000284731"/>
    </source>
</evidence>
<gene>
    <name evidence="5" type="ORF">DWX20_03900</name>
</gene>
<dbReference type="RefSeq" id="WP_118764568.1">
    <property type="nucleotide sequence ID" value="NZ_CABJCF010000002.1"/>
</dbReference>
<protein>
    <submittedName>
        <fullName evidence="5">Iron-containing alcohol dehydrogenase</fullName>
    </submittedName>
</protein>
<dbReference type="PANTHER" id="PTHR11496:SF102">
    <property type="entry name" value="ALCOHOL DEHYDROGENASE 4"/>
    <property type="match status" value="1"/>
</dbReference>
<organism evidence="5 6">
    <name type="scientific">Solobacterium moorei</name>
    <dbReference type="NCBI Taxonomy" id="102148"/>
    <lineage>
        <taxon>Bacteria</taxon>
        <taxon>Bacillati</taxon>
        <taxon>Bacillota</taxon>
        <taxon>Erysipelotrichia</taxon>
        <taxon>Erysipelotrichales</taxon>
        <taxon>Erysipelotrichaceae</taxon>
        <taxon>Solobacterium</taxon>
    </lineage>
</organism>
<dbReference type="SUPFAM" id="SSF56796">
    <property type="entry name" value="Dehydroquinate synthase-like"/>
    <property type="match status" value="1"/>
</dbReference>
<dbReference type="AlphaFoldDB" id="A0A412PES8"/>
<comment type="similarity">
    <text evidence="1">Belongs to the iron-containing alcohol dehydrogenase family.</text>
</comment>
<feature type="domain" description="Fe-containing alcohol dehydrogenase-like C-terminal" evidence="4">
    <location>
        <begin position="205"/>
        <end position="394"/>
    </location>
</feature>
<dbReference type="CDD" id="cd08189">
    <property type="entry name" value="Fe-ADH-like"/>
    <property type="match status" value="1"/>
</dbReference>
<dbReference type="Proteomes" id="UP000284731">
    <property type="component" value="Unassembled WGS sequence"/>
</dbReference>
<dbReference type="Gene3D" id="1.20.1090.10">
    <property type="entry name" value="Dehydroquinate synthase-like - alpha domain"/>
    <property type="match status" value="1"/>
</dbReference>
<dbReference type="EMBL" id="QRWX01000002">
    <property type="protein sequence ID" value="RGT55960.1"/>
    <property type="molecule type" value="Genomic_DNA"/>
</dbReference>
<dbReference type="GO" id="GO:0046872">
    <property type="term" value="F:metal ion binding"/>
    <property type="evidence" value="ECO:0007669"/>
    <property type="project" value="InterPro"/>
</dbReference>
<evidence type="ECO:0000259" key="4">
    <source>
        <dbReference type="Pfam" id="PF25137"/>
    </source>
</evidence>
<dbReference type="FunFam" id="3.40.50.1970:FF:000003">
    <property type="entry name" value="Alcohol dehydrogenase, iron-containing"/>
    <property type="match status" value="1"/>
</dbReference>
<name>A0A412PES8_9FIRM</name>